<comment type="caution">
    <text evidence="1">The sequence shown here is derived from an EMBL/GenBank/DDBJ whole genome shotgun (WGS) entry which is preliminary data.</text>
</comment>
<sequence>MKFTKEQNKSIKIQLWKYFQPIHKHLGLENSSDIEEITEHIIKKCRLSIKEYYKKLIFKGAISSKIFNILMNEKSPFYIKGLDCEVVYKKGNGLQNRMGHYYIVKDKEDARRIKEKRDIGIRDRQKGSYMHDLHNKEFLKQLGHDSNIDRKQLRYGNKKNHSPLNSE</sequence>
<proteinExistence type="predicted"/>
<organism evidence="1">
    <name type="scientific">marine sediment metagenome</name>
    <dbReference type="NCBI Taxonomy" id="412755"/>
    <lineage>
        <taxon>unclassified sequences</taxon>
        <taxon>metagenomes</taxon>
        <taxon>ecological metagenomes</taxon>
    </lineage>
</organism>
<gene>
    <name evidence="1" type="ORF">LCGC14_0548300</name>
</gene>
<protein>
    <submittedName>
        <fullName evidence="1">Uncharacterized protein</fullName>
    </submittedName>
</protein>
<name>A0A0F9RVI8_9ZZZZ</name>
<accession>A0A0F9RVI8</accession>
<evidence type="ECO:0000313" key="1">
    <source>
        <dbReference type="EMBL" id="KKN58824.1"/>
    </source>
</evidence>
<reference evidence="1" key="1">
    <citation type="journal article" date="2015" name="Nature">
        <title>Complex archaea that bridge the gap between prokaryotes and eukaryotes.</title>
        <authorList>
            <person name="Spang A."/>
            <person name="Saw J.H."/>
            <person name="Jorgensen S.L."/>
            <person name="Zaremba-Niedzwiedzka K."/>
            <person name="Martijn J."/>
            <person name="Lind A.E."/>
            <person name="van Eijk R."/>
            <person name="Schleper C."/>
            <person name="Guy L."/>
            <person name="Ettema T.J."/>
        </authorList>
    </citation>
    <scope>NUCLEOTIDE SEQUENCE</scope>
</reference>
<dbReference type="EMBL" id="LAZR01000747">
    <property type="protein sequence ID" value="KKN58824.1"/>
    <property type="molecule type" value="Genomic_DNA"/>
</dbReference>
<dbReference type="AlphaFoldDB" id="A0A0F9RVI8"/>